<name>A0A8S1Q560_9CILI</name>
<dbReference type="AlphaFoldDB" id="A0A8S1Q560"/>
<dbReference type="EMBL" id="CAJJDN010000096">
    <property type="protein sequence ID" value="CAD8110558.1"/>
    <property type="molecule type" value="Genomic_DNA"/>
</dbReference>
<reference evidence="1" key="1">
    <citation type="submission" date="2021-01" db="EMBL/GenBank/DDBJ databases">
        <authorList>
            <consortium name="Genoscope - CEA"/>
            <person name="William W."/>
        </authorList>
    </citation>
    <scope>NUCLEOTIDE SEQUENCE</scope>
</reference>
<comment type="caution">
    <text evidence="1">The sequence shown here is derived from an EMBL/GenBank/DDBJ whole genome shotgun (WGS) entry which is preliminary data.</text>
</comment>
<protein>
    <submittedName>
        <fullName evidence="1">Uncharacterized protein</fullName>
    </submittedName>
</protein>
<keyword evidence="2" id="KW-1185">Reference proteome</keyword>
<dbReference type="Proteomes" id="UP000692954">
    <property type="component" value="Unassembled WGS sequence"/>
</dbReference>
<sequence>MSYFDKWGYEDIRTKELDDLCEIKYQGIQSFQDITLIKQQLELMKFQSQQLREQVEVKRENLQNIKELTKNFELLLDQESQDVEKKIELERKTNNELSQYHVKKQAIPHLEDLQQYIIPLNEKVNLYQQIQNKRKELFGENYTLMPPQTFKDALKENYDLKQQLHELKMKIKQ</sequence>
<proteinExistence type="predicted"/>
<accession>A0A8S1Q560</accession>
<evidence type="ECO:0000313" key="1">
    <source>
        <dbReference type="EMBL" id="CAD8110558.1"/>
    </source>
</evidence>
<organism evidence="1 2">
    <name type="scientific">Paramecium sonneborni</name>
    <dbReference type="NCBI Taxonomy" id="65129"/>
    <lineage>
        <taxon>Eukaryota</taxon>
        <taxon>Sar</taxon>
        <taxon>Alveolata</taxon>
        <taxon>Ciliophora</taxon>
        <taxon>Intramacronucleata</taxon>
        <taxon>Oligohymenophorea</taxon>
        <taxon>Peniculida</taxon>
        <taxon>Parameciidae</taxon>
        <taxon>Paramecium</taxon>
    </lineage>
</organism>
<gene>
    <name evidence="1" type="ORF">PSON_ATCC_30995.1.T0960047</name>
</gene>
<dbReference type="OrthoDB" id="291793at2759"/>
<evidence type="ECO:0000313" key="2">
    <source>
        <dbReference type="Proteomes" id="UP000692954"/>
    </source>
</evidence>